<dbReference type="SMART" id="SM00849">
    <property type="entry name" value="Lactamase_B"/>
    <property type="match status" value="1"/>
</dbReference>
<dbReference type="AlphaFoldDB" id="A0AA37SB05"/>
<evidence type="ECO:0000313" key="3">
    <source>
        <dbReference type="Proteomes" id="UP001161389"/>
    </source>
</evidence>
<dbReference type="Gene3D" id="3.60.15.10">
    <property type="entry name" value="Ribonuclease Z/Hydroxyacylglutathione hydrolase-like"/>
    <property type="match status" value="1"/>
</dbReference>
<dbReference type="Proteomes" id="UP001161389">
    <property type="component" value="Unassembled WGS sequence"/>
</dbReference>
<name>A0AA37SB05_9GAMM</name>
<proteinExistence type="predicted"/>
<dbReference type="PANTHER" id="PTHR30619">
    <property type="entry name" value="DNA INTERNALIZATION/COMPETENCE PROTEIN COMEC/REC2"/>
    <property type="match status" value="1"/>
</dbReference>
<evidence type="ECO:0000259" key="1">
    <source>
        <dbReference type="SMART" id="SM00849"/>
    </source>
</evidence>
<dbReference type="Pfam" id="PF00753">
    <property type="entry name" value="Lactamase_B"/>
    <property type="match status" value="1"/>
</dbReference>
<comment type="caution">
    <text evidence="2">The sequence shown here is derived from an EMBL/GenBank/DDBJ whole genome shotgun (WGS) entry which is preliminary data.</text>
</comment>
<dbReference type="EMBL" id="BSNM01000014">
    <property type="protein sequence ID" value="GLQ31613.1"/>
    <property type="molecule type" value="Genomic_DNA"/>
</dbReference>
<dbReference type="PANTHER" id="PTHR30619:SF1">
    <property type="entry name" value="RECOMBINATION PROTEIN 2"/>
    <property type="match status" value="1"/>
</dbReference>
<accession>A0AA37SB05</accession>
<dbReference type="CDD" id="cd07731">
    <property type="entry name" value="ComA-like_MBL-fold"/>
    <property type="match status" value="1"/>
</dbReference>
<reference evidence="2" key="2">
    <citation type="submission" date="2023-01" db="EMBL/GenBank/DDBJ databases">
        <title>Draft genome sequence of Litoribrevibacter albus strain NBRC 110071.</title>
        <authorList>
            <person name="Sun Q."/>
            <person name="Mori K."/>
        </authorList>
    </citation>
    <scope>NUCLEOTIDE SEQUENCE</scope>
    <source>
        <strain evidence="2">NBRC 110071</strain>
    </source>
</reference>
<dbReference type="InterPro" id="IPR001279">
    <property type="entry name" value="Metallo-B-lactamas"/>
</dbReference>
<organism evidence="2 3">
    <name type="scientific">Litoribrevibacter albus</name>
    <dbReference type="NCBI Taxonomy" id="1473156"/>
    <lineage>
        <taxon>Bacteria</taxon>
        <taxon>Pseudomonadati</taxon>
        <taxon>Pseudomonadota</taxon>
        <taxon>Gammaproteobacteria</taxon>
        <taxon>Oceanospirillales</taxon>
        <taxon>Oceanospirillaceae</taxon>
        <taxon>Litoribrevibacter</taxon>
    </lineage>
</organism>
<dbReference type="InterPro" id="IPR036866">
    <property type="entry name" value="RibonucZ/Hydroxyglut_hydro"/>
</dbReference>
<keyword evidence="3" id="KW-1185">Reference proteome</keyword>
<protein>
    <recommendedName>
        <fullName evidence="1">Metallo-beta-lactamase domain-containing protein</fullName>
    </recommendedName>
</protein>
<evidence type="ECO:0000313" key="2">
    <source>
        <dbReference type="EMBL" id="GLQ31613.1"/>
    </source>
</evidence>
<sequence>MDVWFLDVGQALSIVLIKDHRAFIYDTGFSFGSFNAADSVIVPFLRSQNVEAVDVLVVSHQDLDHSGGMKALLSSSYVPSVLIQNFTTLDSYGGEQKPCDNSLSFKWQGVSVRALWPMVSTVGTKGNDLSSNDSSCVLLLEYQGHEVLLTGDITARVERTLIEANPDVFEDGVELISVPHHGSRTSSSDRFVKQVKSKWAVVSSGPLNRFRHPNLDVVNRYFNADIKLMNTADEGAVHFAVLSSGQLAYLPQSVEEKSPYWRTIRVRQ</sequence>
<gene>
    <name evidence="2" type="ORF">GCM10007876_20920</name>
</gene>
<dbReference type="InterPro" id="IPR052159">
    <property type="entry name" value="Competence_DNA_uptake"/>
</dbReference>
<dbReference type="InterPro" id="IPR035681">
    <property type="entry name" value="ComA-like_MBL"/>
</dbReference>
<reference evidence="2" key="1">
    <citation type="journal article" date="2014" name="Int. J. Syst. Evol. Microbiol.">
        <title>Complete genome sequence of Corynebacterium casei LMG S-19264T (=DSM 44701T), isolated from a smear-ripened cheese.</title>
        <authorList>
            <consortium name="US DOE Joint Genome Institute (JGI-PGF)"/>
            <person name="Walter F."/>
            <person name="Albersmeier A."/>
            <person name="Kalinowski J."/>
            <person name="Ruckert C."/>
        </authorList>
    </citation>
    <scope>NUCLEOTIDE SEQUENCE</scope>
    <source>
        <strain evidence="2">NBRC 110071</strain>
    </source>
</reference>
<feature type="domain" description="Metallo-beta-lactamase" evidence="1">
    <location>
        <begin position="11"/>
        <end position="206"/>
    </location>
</feature>
<dbReference type="SUPFAM" id="SSF56281">
    <property type="entry name" value="Metallo-hydrolase/oxidoreductase"/>
    <property type="match status" value="1"/>
</dbReference>